<feature type="chain" id="PRO_5047172111" description="Viral A-type inclusion protein" evidence="1">
    <location>
        <begin position="22"/>
        <end position="148"/>
    </location>
</feature>
<evidence type="ECO:0008006" key="4">
    <source>
        <dbReference type="Google" id="ProtNLM"/>
    </source>
</evidence>
<reference evidence="2 3" key="1">
    <citation type="submission" date="2021-03" db="EMBL/GenBank/DDBJ databases">
        <title>Muricauda sp. CAU 1631 isolated from Incheon.</title>
        <authorList>
            <person name="Kim W."/>
        </authorList>
    </citation>
    <scope>NUCLEOTIDE SEQUENCE [LARGE SCALE GENOMIC DNA]</scope>
    <source>
        <strain evidence="2 3">CAU 1631</strain>
    </source>
</reference>
<proteinExistence type="predicted"/>
<evidence type="ECO:0000256" key="1">
    <source>
        <dbReference type="SAM" id="SignalP"/>
    </source>
</evidence>
<name>A0ABS3EWX1_9FLAO</name>
<keyword evidence="1" id="KW-0732">Signal</keyword>
<keyword evidence="3" id="KW-1185">Reference proteome</keyword>
<sequence>MRKIFSILLCTVLFLSFSCKQKQVDKATSTESTAQMDKVMAIHDEVMPKMGTIGKLVGELKPKVDSTEMGRQYEVAMKDLQDANTAMMDWMKDFGDRFNHEEILEGKALSEEKQQWLDEEEEKVKVVKEKINGSIARAEALLAKDTVQ</sequence>
<dbReference type="PROSITE" id="PS51257">
    <property type="entry name" value="PROKAR_LIPOPROTEIN"/>
    <property type="match status" value="1"/>
</dbReference>
<organism evidence="2 3">
    <name type="scientific">[Muricauda] lutisoli</name>
    <dbReference type="NCBI Taxonomy" id="2816035"/>
    <lineage>
        <taxon>Bacteria</taxon>
        <taxon>Pseudomonadati</taxon>
        <taxon>Bacteroidota</taxon>
        <taxon>Flavobacteriia</taxon>
        <taxon>Flavobacteriales</taxon>
        <taxon>Flavobacteriaceae</taxon>
        <taxon>Allomuricauda</taxon>
    </lineage>
</organism>
<evidence type="ECO:0000313" key="2">
    <source>
        <dbReference type="EMBL" id="MBO0330653.1"/>
    </source>
</evidence>
<comment type="caution">
    <text evidence="2">The sequence shown here is derived from an EMBL/GenBank/DDBJ whole genome shotgun (WGS) entry which is preliminary data.</text>
</comment>
<dbReference type="EMBL" id="JAFLND010000002">
    <property type="protein sequence ID" value="MBO0330653.1"/>
    <property type="molecule type" value="Genomic_DNA"/>
</dbReference>
<dbReference type="RefSeq" id="WP_207071084.1">
    <property type="nucleotide sequence ID" value="NZ_JAFLND010000002.1"/>
</dbReference>
<evidence type="ECO:0000313" key="3">
    <source>
        <dbReference type="Proteomes" id="UP000664163"/>
    </source>
</evidence>
<protein>
    <recommendedName>
        <fullName evidence="4">Viral A-type inclusion protein</fullName>
    </recommendedName>
</protein>
<dbReference type="Proteomes" id="UP000664163">
    <property type="component" value="Unassembled WGS sequence"/>
</dbReference>
<accession>A0ABS3EWX1</accession>
<gene>
    <name evidence="2" type="ORF">J0X13_08830</name>
</gene>
<feature type="signal peptide" evidence="1">
    <location>
        <begin position="1"/>
        <end position="21"/>
    </location>
</feature>